<dbReference type="EMBL" id="RZTZ01000031">
    <property type="protein sequence ID" value="RVT56370.1"/>
    <property type="molecule type" value="Genomic_DNA"/>
</dbReference>
<keyword evidence="1" id="KW-0597">Phosphoprotein</keyword>
<protein>
    <submittedName>
        <fullName evidence="3">STAS domain-containing protein</fullName>
    </submittedName>
</protein>
<dbReference type="PANTHER" id="PTHR33745">
    <property type="entry name" value="RSBT ANTAGONIST PROTEIN RSBS-RELATED"/>
    <property type="match status" value="1"/>
</dbReference>
<dbReference type="Gene3D" id="3.30.750.24">
    <property type="entry name" value="STAS domain"/>
    <property type="match status" value="1"/>
</dbReference>
<dbReference type="AlphaFoldDB" id="A0A3S2UTA0"/>
<comment type="caution">
    <text evidence="3">The sequence shown here is derived from an EMBL/GenBank/DDBJ whole genome shotgun (WGS) entry which is preliminary data.</text>
</comment>
<dbReference type="InterPro" id="IPR002645">
    <property type="entry name" value="STAS_dom"/>
</dbReference>
<dbReference type="Proteomes" id="UP000288024">
    <property type="component" value="Unassembled WGS sequence"/>
</dbReference>
<dbReference type="SUPFAM" id="SSF52091">
    <property type="entry name" value="SpoIIaa-like"/>
    <property type="match status" value="1"/>
</dbReference>
<organism evidence="3 4">
    <name type="scientific">Niallia taxi</name>
    <dbReference type="NCBI Taxonomy" id="2499688"/>
    <lineage>
        <taxon>Bacteria</taxon>
        <taxon>Bacillati</taxon>
        <taxon>Bacillota</taxon>
        <taxon>Bacilli</taxon>
        <taxon>Bacillales</taxon>
        <taxon>Bacillaceae</taxon>
        <taxon>Niallia</taxon>
    </lineage>
</organism>
<evidence type="ECO:0000256" key="1">
    <source>
        <dbReference type="ARBA" id="ARBA00022553"/>
    </source>
</evidence>
<keyword evidence="4" id="KW-1185">Reference proteome</keyword>
<dbReference type="GeneID" id="87620437"/>
<dbReference type="InterPro" id="IPR036513">
    <property type="entry name" value="STAS_dom_sf"/>
</dbReference>
<feature type="domain" description="STAS" evidence="2">
    <location>
        <begin position="159"/>
        <end position="270"/>
    </location>
</feature>
<evidence type="ECO:0000313" key="4">
    <source>
        <dbReference type="Proteomes" id="UP000288024"/>
    </source>
</evidence>
<gene>
    <name evidence="3" type="ORF">EM808_27690</name>
</gene>
<dbReference type="PROSITE" id="PS50801">
    <property type="entry name" value="STAS"/>
    <property type="match status" value="1"/>
</dbReference>
<dbReference type="CDD" id="cd07041">
    <property type="entry name" value="STAS_RsbR_RsbS_like"/>
    <property type="match status" value="1"/>
</dbReference>
<sequence>MHTLEILMQDIGVVVKRNKELLIKQKSDLDYNLYSKEVNKELQTWREELIDIFINSISIDLESPYNHLTLWGNKGVNLLIELNLSLETGIEEVRFYRNSIGDIIKTESIRNNVSISDFYEIISKFDSIVDQAVHLLSLNYSKINYARISAAEITAMELSIPVIQITEKMGVLPLVGDIDTKRSQELMEKALNSAVELHLSHIFIDLSGVPIIDTMVANHLINVIEALNLVGVQAILSGLRPEIAQTMVQLGINMEHIITYSSLHKAIKHVQSTTY</sequence>
<dbReference type="PANTHER" id="PTHR33745:SF3">
    <property type="entry name" value="RSBT CO-ANTAGONIST PROTEIN RSBRC"/>
    <property type="match status" value="1"/>
</dbReference>
<dbReference type="Pfam" id="PF01740">
    <property type="entry name" value="STAS"/>
    <property type="match status" value="1"/>
</dbReference>
<evidence type="ECO:0000313" key="3">
    <source>
        <dbReference type="EMBL" id="RVT56370.1"/>
    </source>
</evidence>
<dbReference type="RefSeq" id="WP_127742943.1">
    <property type="nucleotide sequence ID" value="NZ_CP196004.1"/>
</dbReference>
<accession>A0A3S2UTA0</accession>
<proteinExistence type="predicted"/>
<dbReference type="InterPro" id="IPR051932">
    <property type="entry name" value="Bact_StressResp_Reg"/>
</dbReference>
<reference evidence="3 4" key="1">
    <citation type="submission" date="2019-01" db="EMBL/GenBank/DDBJ databases">
        <title>Bacillus sp. M5HDSG1-1, whole genome shotgun sequence.</title>
        <authorList>
            <person name="Tuo L."/>
        </authorList>
    </citation>
    <scope>NUCLEOTIDE SEQUENCE [LARGE SCALE GENOMIC DNA]</scope>
    <source>
        <strain evidence="3 4">M5HDSG1-1</strain>
    </source>
</reference>
<evidence type="ECO:0000259" key="2">
    <source>
        <dbReference type="PROSITE" id="PS50801"/>
    </source>
</evidence>
<name>A0A3S2UTA0_9BACI</name>